<accession>A0A0A2UZX2</accession>
<dbReference type="VEuPathDB" id="FungiDB:PAAG_12229"/>
<dbReference type="Proteomes" id="UP000002059">
    <property type="component" value="Partially assembled WGS sequence"/>
</dbReference>
<dbReference type="RefSeq" id="XP_015702656.1">
    <property type="nucleotide sequence ID" value="XM_015847744.1"/>
</dbReference>
<name>A0A0A2UZX2_PARBA</name>
<evidence type="ECO:0000313" key="1">
    <source>
        <dbReference type="EMBL" id="KGQ01101.1"/>
    </source>
</evidence>
<dbReference type="HOGENOM" id="CLU_1928237_0_0_1"/>
<sequence>MTRERILGIFESSHKQVVRTTFGPQRHPQSQNELISDTKGFFAMKVTKEDSIIEQSEIPDLYASVLNLSLLSLPSSPPQRGTRGFTAADQVQQKVNNCTVTSNDVTTHQSLLVHISHPSQGAKAQKEFQKA</sequence>
<proteinExistence type="predicted"/>
<gene>
    <name evidence="1" type="ORF">PAAG_12229</name>
</gene>
<organism evidence="1 2">
    <name type="scientific">Paracoccidioides lutzii (strain ATCC MYA-826 / Pb01)</name>
    <name type="common">Paracoccidioides brasiliensis</name>
    <dbReference type="NCBI Taxonomy" id="502779"/>
    <lineage>
        <taxon>Eukaryota</taxon>
        <taxon>Fungi</taxon>
        <taxon>Dikarya</taxon>
        <taxon>Ascomycota</taxon>
        <taxon>Pezizomycotina</taxon>
        <taxon>Eurotiomycetes</taxon>
        <taxon>Eurotiomycetidae</taxon>
        <taxon>Onygenales</taxon>
        <taxon>Ajellomycetaceae</taxon>
        <taxon>Paracoccidioides</taxon>
    </lineage>
</organism>
<protein>
    <submittedName>
        <fullName evidence="1">Uncharacterized protein</fullName>
    </submittedName>
</protein>
<dbReference type="KEGG" id="pbl:PAAG_12229"/>
<dbReference type="EMBL" id="KN294009">
    <property type="protein sequence ID" value="KGQ01101.1"/>
    <property type="molecule type" value="Genomic_DNA"/>
</dbReference>
<reference evidence="1 2" key="1">
    <citation type="journal article" date="2011" name="PLoS Genet.">
        <title>Comparative genomic analysis of human fungal pathogens causing paracoccidioidomycosis.</title>
        <authorList>
            <person name="Desjardins C.A."/>
            <person name="Champion M.D."/>
            <person name="Holder J.W."/>
            <person name="Muszewska A."/>
            <person name="Goldberg J."/>
            <person name="Bailao A.M."/>
            <person name="Brigido M.M."/>
            <person name="Ferreira M.E."/>
            <person name="Garcia A.M."/>
            <person name="Grynberg M."/>
            <person name="Gujja S."/>
            <person name="Heiman D.I."/>
            <person name="Henn M.R."/>
            <person name="Kodira C.D."/>
            <person name="Leon-Narvaez H."/>
            <person name="Longo L.V."/>
            <person name="Ma L.J."/>
            <person name="Malavazi I."/>
            <person name="Matsuo A.L."/>
            <person name="Morais F.V."/>
            <person name="Pereira M."/>
            <person name="Rodriguez-Brito S."/>
            <person name="Sakthikumar S."/>
            <person name="Salem-Izacc S.M."/>
            <person name="Sykes S.M."/>
            <person name="Teixeira M.M."/>
            <person name="Vallejo M.C."/>
            <person name="Walter M.E."/>
            <person name="Yandava C."/>
            <person name="Young S."/>
            <person name="Zeng Q."/>
            <person name="Zucker J."/>
            <person name="Felipe M.S."/>
            <person name="Goldman G.H."/>
            <person name="Haas B.J."/>
            <person name="McEwen J.G."/>
            <person name="Nino-Vega G."/>
            <person name="Puccia R."/>
            <person name="San-Blas G."/>
            <person name="Soares C.M."/>
            <person name="Birren B.W."/>
            <person name="Cuomo C.A."/>
        </authorList>
    </citation>
    <scope>NUCLEOTIDE SEQUENCE [LARGE SCALE GENOMIC DNA]</scope>
    <source>
        <strain evidence="2">ATCC MYA-826 / Pb01</strain>
    </source>
</reference>
<evidence type="ECO:0000313" key="2">
    <source>
        <dbReference type="Proteomes" id="UP000002059"/>
    </source>
</evidence>
<dbReference type="AlphaFoldDB" id="A0A0A2UZX2"/>
<keyword evidence="2" id="KW-1185">Reference proteome</keyword>
<dbReference type="GeneID" id="26970954"/>